<dbReference type="AlphaFoldDB" id="A0A5C6JYM7"/>
<evidence type="ECO:0008006" key="8">
    <source>
        <dbReference type="Google" id="ProtNLM"/>
    </source>
</evidence>
<keyword evidence="4" id="KW-0663">Pyridoxal phosphate</keyword>
<proteinExistence type="inferred from homology"/>
<keyword evidence="7" id="KW-1185">Reference proteome</keyword>
<dbReference type="GO" id="GO:0004084">
    <property type="term" value="F:branched-chain-amino-acid transaminase activity"/>
    <property type="evidence" value="ECO:0007669"/>
    <property type="project" value="InterPro"/>
</dbReference>
<evidence type="ECO:0000256" key="4">
    <source>
        <dbReference type="ARBA" id="ARBA00022898"/>
    </source>
</evidence>
<dbReference type="InterPro" id="IPR043132">
    <property type="entry name" value="BCAT-like_C"/>
</dbReference>
<comment type="similarity">
    <text evidence="2">Belongs to the class-IV pyridoxal-phosphate-dependent aminotransferase family.</text>
</comment>
<dbReference type="GO" id="GO:0009082">
    <property type="term" value="P:branched-chain amino acid biosynthetic process"/>
    <property type="evidence" value="ECO:0007669"/>
    <property type="project" value="UniProtKB-KW"/>
</dbReference>
<dbReference type="Proteomes" id="UP000320481">
    <property type="component" value="Unassembled WGS sequence"/>
</dbReference>
<evidence type="ECO:0000256" key="1">
    <source>
        <dbReference type="ARBA" id="ARBA00001933"/>
    </source>
</evidence>
<organism evidence="6 7">
    <name type="scientific">Streptomyces misionensis</name>
    <dbReference type="NCBI Taxonomy" id="67331"/>
    <lineage>
        <taxon>Bacteria</taxon>
        <taxon>Bacillati</taxon>
        <taxon>Actinomycetota</taxon>
        <taxon>Actinomycetes</taxon>
        <taxon>Kitasatosporales</taxon>
        <taxon>Streptomycetaceae</taxon>
        <taxon>Streptomyces</taxon>
    </lineage>
</organism>
<keyword evidence="5" id="KW-0100">Branched-chain amino acid biosynthesis</keyword>
<evidence type="ECO:0000313" key="7">
    <source>
        <dbReference type="Proteomes" id="UP000320481"/>
    </source>
</evidence>
<dbReference type="InterPro" id="IPR036038">
    <property type="entry name" value="Aminotransferase-like"/>
</dbReference>
<evidence type="ECO:0000256" key="5">
    <source>
        <dbReference type="ARBA" id="ARBA00023304"/>
    </source>
</evidence>
<sequence length="113" mass="12060">MVTPPLTGTLLPGVTRDTLLTLAARRGYTVREERVCVEQWRAESASGLVTETFACGTAALVTPVGEVCDGTDRWTIGGGKPGPLTLEMRDALGDLHQGRVPDPHGRLRVHGGR</sequence>
<evidence type="ECO:0000256" key="2">
    <source>
        <dbReference type="ARBA" id="ARBA00009320"/>
    </source>
</evidence>
<gene>
    <name evidence="6" type="ORF">FRZ03_08195</name>
</gene>
<dbReference type="Pfam" id="PF01063">
    <property type="entry name" value="Aminotran_4"/>
    <property type="match status" value="1"/>
</dbReference>
<evidence type="ECO:0000313" key="6">
    <source>
        <dbReference type="EMBL" id="TWV53936.1"/>
    </source>
</evidence>
<dbReference type="SUPFAM" id="SSF56752">
    <property type="entry name" value="D-aminoacid aminotransferase-like PLP-dependent enzymes"/>
    <property type="match status" value="1"/>
</dbReference>
<dbReference type="EMBL" id="VOGW01000044">
    <property type="protein sequence ID" value="TWV53936.1"/>
    <property type="molecule type" value="Genomic_DNA"/>
</dbReference>
<dbReference type="GO" id="GO:0008652">
    <property type="term" value="P:amino acid biosynthetic process"/>
    <property type="evidence" value="ECO:0007669"/>
    <property type="project" value="UniProtKB-KW"/>
</dbReference>
<dbReference type="Gene3D" id="3.20.10.10">
    <property type="entry name" value="D-amino Acid Aminotransferase, subunit A, domain 2"/>
    <property type="match status" value="1"/>
</dbReference>
<dbReference type="InterPro" id="IPR005786">
    <property type="entry name" value="B_amino_transII"/>
</dbReference>
<name>A0A5C6JYM7_9ACTN</name>
<protein>
    <recommendedName>
        <fullName evidence="8">Branched-chain amino acid aminotransferase</fullName>
    </recommendedName>
</protein>
<comment type="cofactor">
    <cofactor evidence="1">
        <name>pyridoxal 5'-phosphate</name>
        <dbReference type="ChEBI" id="CHEBI:597326"/>
    </cofactor>
</comment>
<evidence type="ECO:0000256" key="3">
    <source>
        <dbReference type="ARBA" id="ARBA00022605"/>
    </source>
</evidence>
<dbReference type="PANTHER" id="PTHR11825">
    <property type="entry name" value="SUBGROUP IIII AMINOTRANSFERASE"/>
    <property type="match status" value="1"/>
</dbReference>
<accession>A0A5C6JYM7</accession>
<dbReference type="RefSeq" id="WP_146464497.1">
    <property type="nucleotide sequence ID" value="NZ_VOGW01000044.1"/>
</dbReference>
<reference evidence="6" key="1">
    <citation type="journal article" date="2019" name="Microbiol. Resour. Announc.">
        <title>Draft Genomic Sequences of Streptomyces misionensis and Streptomyces albidoflavus, bacteria applied for phytopathogen biocontrol.</title>
        <authorList>
            <person name="Pylro V."/>
            <person name="Dias A."/>
            <person name="Andreote F."/>
            <person name="Varani A."/>
            <person name="Andreote C."/>
            <person name="Bernardo E."/>
            <person name="Martins T."/>
        </authorList>
    </citation>
    <scope>NUCLEOTIDE SEQUENCE [LARGE SCALE GENOMIC DNA]</scope>
    <source>
        <strain evidence="6">66</strain>
    </source>
</reference>
<dbReference type="PANTHER" id="PTHR11825:SF44">
    <property type="entry name" value="BRANCHED-CHAIN-AMINO-ACID AMINOTRANSFERASE"/>
    <property type="match status" value="1"/>
</dbReference>
<comment type="caution">
    <text evidence="6">The sequence shown here is derived from an EMBL/GenBank/DDBJ whole genome shotgun (WGS) entry which is preliminary data.</text>
</comment>
<keyword evidence="3" id="KW-0028">Amino-acid biosynthesis</keyword>
<dbReference type="InterPro" id="IPR001544">
    <property type="entry name" value="Aminotrans_IV"/>
</dbReference>